<dbReference type="OMA" id="QHSSQMM"/>
<evidence type="ECO:0000256" key="2">
    <source>
        <dbReference type="ARBA" id="ARBA00022490"/>
    </source>
</evidence>
<feature type="region of interest" description="Disordered" evidence="3">
    <location>
        <begin position="171"/>
        <end position="291"/>
    </location>
</feature>
<keyword evidence="2" id="KW-0963">Cytoplasm</keyword>
<dbReference type="InterPro" id="IPR039900">
    <property type="entry name" value="Pat1-like"/>
</dbReference>
<reference evidence="4" key="2">
    <citation type="submission" date="2021-03" db="UniProtKB">
        <authorList>
            <consortium name="EnsemblPlants"/>
        </authorList>
    </citation>
    <scope>IDENTIFICATION</scope>
</reference>
<feature type="compositionally biased region" description="Polar residues" evidence="3">
    <location>
        <begin position="192"/>
        <end position="202"/>
    </location>
</feature>
<proteinExistence type="predicted"/>
<protein>
    <submittedName>
        <fullName evidence="4">Uncharacterized protein</fullName>
    </submittedName>
</protein>
<evidence type="ECO:0000256" key="1">
    <source>
        <dbReference type="ARBA" id="ARBA00004201"/>
    </source>
</evidence>
<feature type="region of interest" description="Disordered" evidence="3">
    <location>
        <begin position="329"/>
        <end position="362"/>
    </location>
</feature>
<evidence type="ECO:0000256" key="3">
    <source>
        <dbReference type="SAM" id="MobiDB-lite"/>
    </source>
</evidence>
<feature type="compositionally biased region" description="Polar residues" evidence="3">
    <location>
        <begin position="228"/>
        <end position="238"/>
    </location>
</feature>
<dbReference type="EnsemblPlants" id="AUR62034313-RA">
    <property type="protein sequence ID" value="AUR62034313-RA:cds"/>
    <property type="gene ID" value="AUR62034313"/>
</dbReference>
<dbReference type="GO" id="GO:0000290">
    <property type="term" value="P:deadenylation-dependent decapping of nuclear-transcribed mRNA"/>
    <property type="evidence" value="ECO:0007669"/>
    <property type="project" value="InterPro"/>
</dbReference>
<dbReference type="AlphaFoldDB" id="A0A803MS54"/>
<dbReference type="PANTHER" id="PTHR21551:SF0">
    <property type="entry name" value="PROTEIN ASSOCIATED WITH TOPO II RELATED-1, ISOFORM A"/>
    <property type="match status" value="1"/>
</dbReference>
<feature type="compositionally biased region" description="Polar residues" evidence="3">
    <location>
        <begin position="263"/>
        <end position="272"/>
    </location>
</feature>
<accession>A0A803MS54</accession>
<evidence type="ECO:0000313" key="4">
    <source>
        <dbReference type="EnsemblPlants" id="AUR62034313-RA:cds"/>
    </source>
</evidence>
<organism evidence="4 5">
    <name type="scientific">Chenopodium quinoa</name>
    <name type="common">Quinoa</name>
    <dbReference type="NCBI Taxonomy" id="63459"/>
    <lineage>
        <taxon>Eukaryota</taxon>
        <taxon>Viridiplantae</taxon>
        <taxon>Streptophyta</taxon>
        <taxon>Embryophyta</taxon>
        <taxon>Tracheophyta</taxon>
        <taxon>Spermatophyta</taxon>
        <taxon>Magnoliopsida</taxon>
        <taxon>eudicotyledons</taxon>
        <taxon>Gunneridae</taxon>
        <taxon>Pentapetalae</taxon>
        <taxon>Caryophyllales</taxon>
        <taxon>Chenopodiaceae</taxon>
        <taxon>Chenopodioideae</taxon>
        <taxon>Atripliceae</taxon>
        <taxon>Chenopodium</taxon>
    </lineage>
</organism>
<evidence type="ECO:0000313" key="5">
    <source>
        <dbReference type="Proteomes" id="UP000596660"/>
    </source>
</evidence>
<keyword evidence="5" id="KW-1185">Reference proteome</keyword>
<comment type="subcellular location">
    <subcellularLocation>
        <location evidence="1">Cytoplasm</location>
        <location evidence="1">P-body</location>
    </subcellularLocation>
</comment>
<reference evidence="4" key="1">
    <citation type="journal article" date="2017" name="Nature">
        <title>The genome of Chenopodium quinoa.</title>
        <authorList>
            <person name="Jarvis D.E."/>
            <person name="Ho Y.S."/>
            <person name="Lightfoot D.J."/>
            <person name="Schmoeckel S.M."/>
            <person name="Li B."/>
            <person name="Borm T.J.A."/>
            <person name="Ohyanagi H."/>
            <person name="Mineta K."/>
            <person name="Michell C.T."/>
            <person name="Saber N."/>
            <person name="Kharbatia N.M."/>
            <person name="Rupper R.R."/>
            <person name="Sharp A.R."/>
            <person name="Dally N."/>
            <person name="Boughton B.A."/>
            <person name="Woo Y.H."/>
            <person name="Gao G."/>
            <person name="Schijlen E.G.W.M."/>
            <person name="Guo X."/>
            <person name="Momin A.A."/>
            <person name="Negrao S."/>
            <person name="Al-Babili S."/>
            <person name="Gehring C."/>
            <person name="Roessner U."/>
            <person name="Jung C."/>
            <person name="Murphy K."/>
            <person name="Arold S.T."/>
            <person name="Gojobori T."/>
            <person name="van der Linden C.G."/>
            <person name="van Loo E.N."/>
            <person name="Jellen E.N."/>
            <person name="Maughan P.J."/>
            <person name="Tester M."/>
        </authorList>
    </citation>
    <scope>NUCLEOTIDE SEQUENCE [LARGE SCALE GENOMIC DNA]</scope>
    <source>
        <strain evidence="4">cv. PI 614886</strain>
    </source>
</reference>
<dbReference type="PANTHER" id="PTHR21551">
    <property type="entry name" value="TOPOISOMERASE II-ASSOCIATED PROTEIN PAT1"/>
    <property type="match status" value="1"/>
</dbReference>
<sequence>MHDQSPGLFDASQYEFFGNDIVEEVELGGLEDEEDIPIAGIEDDYQIDHEEVDGIGSFSDIDDLAGAFTKLNRTVSEPRTGFIGDMGSRESEYNHISHKFATLSVTIELFPCFSLSWDLNAYRSSLSVDRPWPTYCVKSSFYSLANGSSAAEWSQDIDYSAWYNQHEYHPEGVPESKKWSSQPYGSSVRAAESNSLHRTSSYPEPPPQLLPQRHQNFSSEPIPMPRSSFPSYPSSGTRPQMLPPNHHPQHTNNPYLSGGPQMTLHSQTSFSGPMSGLPHGSHLASNLPHFSPPVPPPYGNLTGVHSQLYGPHMSASPPMLNKFDAMMGLPDFRDQRPKSSQRNRQNFRYNQQGFDSNGQRNDGGWPVYRSKYMTSDEIENILRMQLAATHSNDPYVDDYYHQACLFKKSASARLKHHFCPTQLRDLSPRARPTDEPHQFLQVEALGRIPFSSIRRPKPLLEVDPLNSTSSGSGEQKVIDKPLEQEPMLAARVTIEDCLCLLLDIDDIDRFLRFNQFPDGGGELRQRRQSQLEGLAASLQLVDPLGKDGQAPKDDLVFLRIVSLPKGRKLLAKFLGIISSGSELLRIVCMAIFRHLRFLFGTLPSDPAAAEVTSYLGKVIALRVSEMDLNGLGACLAAVVCSSEQPPLRPIGSSAGDGASVVVKSVLDRAAELLRDAHEFSNPAFWQASFNEFFNLLLKYCLNKYDSIVQPMQTQGLPNMTTDVAKAIKKEMPVELLRASLPHTSEHQRKLLLDLAHRSVPLVGSGAHGGSGSFDG</sequence>
<dbReference type="Proteomes" id="UP000596660">
    <property type="component" value="Unplaced"/>
</dbReference>
<name>A0A803MS54_CHEQI</name>
<dbReference type="GO" id="GO:0003723">
    <property type="term" value="F:RNA binding"/>
    <property type="evidence" value="ECO:0007669"/>
    <property type="project" value="TreeGrafter"/>
</dbReference>
<feature type="compositionally biased region" description="Low complexity" evidence="3">
    <location>
        <begin position="342"/>
        <end position="352"/>
    </location>
</feature>
<dbReference type="GO" id="GO:0000932">
    <property type="term" value="C:P-body"/>
    <property type="evidence" value="ECO:0007669"/>
    <property type="project" value="UniProtKB-SubCell"/>
</dbReference>
<dbReference type="Gramene" id="AUR62034313-RA">
    <property type="protein sequence ID" value="AUR62034313-RA:cds"/>
    <property type="gene ID" value="AUR62034313"/>
</dbReference>
<dbReference type="GO" id="GO:0033962">
    <property type="term" value="P:P-body assembly"/>
    <property type="evidence" value="ECO:0007669"/>
    <property type="project" value="TreeGrafter"/>
</dbReference>